<organism evidence="1 2">
    <name type="scientific">Kangiella spongicola</name>
    <dbReference type="NCBI Taxonomy" id="796379"/>
    <lineage>
        <taxon>Bacteria</taxon>
        <taxon>Pseudomonadati</taxon>
        <taxon>Pseudomonadota</taxon>
        <taxon>Gammaproteobacteria</taxon>
        <taxon>Kangiellales</taxon>
        <taxon>Kangiellaceae</taxon>
        <taxon>Kangiella</taxon>
    </lineage>
</organism>
<evidence type="ECO:0000313" key="2">
    <source>
        <dbReference type="Proteomes" id="UP000247689"/>
    </source>
</evidence>
<evidence type="ECO:0000313" key="1">
    <source>
        <dbReference type="EMBL" id="PXF62298.1"/>
    </source>
</evidence>
<keyword evidence="2" id="KW-1185">Reference proteome</keyword>
<dbReference type="AlphaFoldDB" id="A0A318D391"/>
<reference evidence="1 2" key="1">
    <citation type="submission" date="2018-05" db="EMBL/GenBank/DDBJ databases">
        <title>Kangiella spongicola genome sequence.</title>
        <authorList>
            <person name="Maclea K.S."/>
            <person name="Goen A.E."/>
            <person name="Kelley C."/>
            <person name="Underriner A."/>
            <person name="Silverwood T."/>
            <person name="Trachtenberg A.M."/>
        </authorList>
    </citation>
    <scope>NUCLEOTIDE SEQUENCE [LARGE SCALE GENOMIC DNA]</scope>
    <source>
        <strain evidence="1 2">ATCC BAA-2076</strain>
    </source>
</reference>
<dbReference type="EMBL" id="QICH01000080">
    <property type="protein sequence ID" value="PXF62298.1"/>
    <property type="molecule type" value="Genomic_DNA"/>
</dbReference>
<protein>
    <submittedName>
        <fullName evidence="1">Uncharacterized protein</fullName>
    </submittedName>
</protein>
<accession>A0A318D391</accession>
<gene>
    <name evidence="1" type="ORF">DL796_12275</name>
</gene>
<comment type="caution">
    <text evidence="1">The sequence shown here is derived from an EMBL/GenBank/DDBJ whole genome shotgun (WGS) entry which is preliminary data.</text>
</comment>
<proteinExistence type="predicted"/>
<dbReference type="Proteomes" id="UP000247689">
    <property type="component" value="Unassembled WGS sequence"/>
</dbReference>
<sequence>MFYVDVRTLRAQVATEFRNQLDCFKQASFTTVYETIFFNSNKFKITVSPEASKSRTHLSERKYRKMWTDYKCSNGRPFNLKSKGSK</sequence>
<name>A0A318D391_9GAMM</name>